<gene>
    <name evidence="2" type="ORF">BFLFYP10_03060</name>
    <name evidence="1" type="ORF">ERS852461_02188</name>
</gene>
<accession>A0A174LTH8</accession>
<evidence type="ECO:0000313" key="1">
    <source>
        <dbReference type="EMBL" id="CUP25957.1"/>
    </source>
</evidence>
<name>A0A174LTH8_9BACE</name>
<dbReference type="AlphaFoldDB" id="A0A174LTH8"/>
<reference evidence="1 3" key="1">
    <citation type="submission" date="2015-09" db="EMBL/GenBank/DDBJ databases">
        <authorList>
            <consortium name="Pathogen Informatics"/>
        </authorList>
    </citation>
    <scope>NUCLEOTIDE SEQUENCE [LARGE SCALE GENOMIC DNA]</scope>
    <source>
        <strain evidence="1 3">2789STDY5834846</strain>
    </source>
</reference>
<organism evidence="1 3">
    <name type="scientific">Bacteroides faecis</name>
    <dbReference type="NCBI Taxonomy" id="674529"/>
    <lineage>
        <taxon>Bacteria</taxon>
        <taxon>Pseudomonadati</taxon>
        <taxon>Bacteroidota</taxon>
        <taxon>Bacteroidia</taxon>
        <taxon>Bacteroidales</taxon>
        <taxon>Bacteroidaceae</taxon>
        <taxon>Bacteroides</taxon>
    </lineage>
</organism>
<protein>
    <submittedName>
        <fullName evidence="1">Uncharacterized protein</fullName>
    </submittedName>
</protein>
<evidence type="ECO:0000313" key="2">
    <source>
        <dbReference type="EMBL" id="VYT41362.1"/>
    </source>
</evidence>
<dbReference type="Proteomes" id="UP000095606">
    <property type="component" value="Unassembled WGS sequence"/>
</dbReference>
<dbReference type="EMBL" id="CACRSZ010000068">
    <property type="protein sequence ID" value="VYT41362.1"/>
    <property type="molecule type" value="Genomic_DNA"/>
</dbReference>
<evidence type="ECO:0000313" key="3">
    <source>
        <dbReference type="Proteomes" id="UP000095606"/>
    </source>
</evidence>
<reference evidence="2" key="2">
    <citation type="submission" date="2019-11" db="EMBL/GenBank/DDBJ databases">
        <authorList>
            <person name="Feng L."/>
        </authorList>
    </citation>
    <scope>NUCLEOTIDE SEQUENCE</scope>
    <source>
        <strain evidence="2">BfaecisLFYP10</strain>
    </source>
</reference>
<proteinExistence type="predicted"/>
<accession>A0A6N2WKF9</accession>
<dbReference type="EMBL" id="CZAE01000009">
    <property type="protein sequence ID" value="CUP25957.1"/>
    <property type="molecule type" value="Genomic_DNA"/>
</dbReference>
<sequence length="57" mass="6421">MSNCRSLVLFICYAVVTLLLKHSELPVFSDKMIGFSSVKSSIGMLHLKNNHLFVTHL</sequence>